<reference evidence="1" key="1">
    <citation type="submission" date="2020-04" db="EMBL/GenBank/DDBJ databases">
        <authorList>
            <person name="Zhang T."/>
        </authorList>
    </citation>
    <scope>NUCLEOTIDE SEQUENCE</scope>
    <source>
        <strain evidence="1">HKST-UBA12</strain>
    </source>
</reference>
<evidence type="ECO:0000313" key="1">
    <source>
        <dbReference type="EMBL" id="MCA9378926.1"/>
    </source>
</evidence>
<protein>
    <submittedName>
        <fullName evidence="1">Uncharacterized protein</fullName>
    </submittedName>
</protein>
<dbReference type="EMBL" id="JAGQLI010000036">
    <property type="protein sequence ID" value="MCA9378926.1"/>
    <property type="molecule type" value="Genomic_DNA"/>
</dbReference>
<gene>
    <name evidence="1" type="ORF">KC640_00720</name>
</gene>
<sequence>MGNKFEHSAEQYSEQIVAWYKSIHNVVEQSGVDLIVVSGDSALISRRIAEILFPDIQIVEIPNPLNKQIQQIGINYEPEDVSEALHQNYPLLFDGTTYPLFLDDHARNFSKSFAYSYNLSKLGLGQHKILPLFQFITSIEKISSNVDSIADVLQSKHLFYSDATRYNIFEHGLIVNVLADENYAIATADAMYKLANEMGDSADPRGLVERSIFIQLAIQASRSGE</sequence>
<proteinExistence type="predicted"/>
<evidence type="ECO:0000313" key="2">
    <source>
        <dbReference type="Proteomes" id="UP000760819"/>
    </source>
</evidence>
<organism evidence="1 2">
    <name type="scientific">Candidatus Dojkabacteria bacterium</name>
    <dbReference type="NCBI Taxonomy" id="2099670"/>
    <lineage>
        <taxon>Bacteria</taxon>
        <taxon>Candidatus Dojkabacteria</taxon>
    </lineage>
</organism>
<dbReference type="Proteomes" id="UP000760819">
    <property type="component" value="Unassembled WGS sequence"/>
</dbReference>
<accession>A0A955I5F9</accession>
<reference evidence="1" key="2">
    <citation type="journal article" date="2021" name="Microbiome">
        <title>Successional dynamics and alternative stable states in a saline activated sludge microbial community over 9 years.</title>
        <authorList>
            <person name="Wang Y."/>
            <person name="Ye J."/>
            <person name="Ju F."/>
            <person name="Liu L."/>
            <person name="Boyd J.A."/>
            <person name="Deng Y."/>
            <person name="Parks D.H."/>
            <person name="Jiang X."/>
            <person name="Yin X."/>
            <person name="Woodcroft B.J."/>
            <person name="Tyson G.W."/>
            <person name="Hugenholtz P."/>
            <person name="Polz M.F."/>
            <person name="Zhang T."/>
        </authorList>
    </citation>
    <scope>NUCLEOTIDE SEQUENCE</scope>
    <source>
        <strain evidence="1">HKST-UBA12</strain>
    </source>
</reference>
<comment type="caution">
    <text evidence="1">The sequence shown here is derived from an EMBL/GenBank/DDBJ whole genome shotgun (WGS) entry which is preliminary data.</text>
</comment>
<name>A0A955I5F9_9BACT</name>
<dbReference type="AlphaFoldDB" id="A0A955I5F9"/>